<feature type="coiled-coil region" evidence="12">
    <location>
        <begin position="95"/>
        <end position="122"/>
    </location>
</feature>
<evidence type="ECO:0000256" key="7">
    <source>
        <dbReference type="ARBA" id="ARBA00022989"/>
    </source>
</evidence>
<comment type="caution">
    <text evidence="17">The sequence shown here is derived from an EMBL/GenBank/DDBJ whole genome shotgun (WGS) entry which is preliminary data.</text>
</comment>
<dbReference type="EMBL" id="RJLS01000002">
    <property type="protein sequence ID" value="RNM26713.1"/>
    <property type="molecule type" value="Genomic_DNA"/>
</dbReference>
<evidence type="ECO:0000259" key="16">
    <source>
        <dbReference type="PROSITE" id="PS50885"/>
    </source>
</evidence>
<evidence type="ECO:0000256" key="4">
    <source>
        <dbReference type="ARBA" id="ARBA00022500"/>
    </source>
</evidence>
<keyword evidence="9 11" id="KW-0807">Transducer</keyword>
<evidence type="ECO:0000256" key="12">
    <source>
        <dbReference type="SAM" id="Coils"/>
    </source>
</evidence>
<dbReference type="RefSeq" id="WP_123249971.1">
    <property type="nucleotide sequence ID" value="NZ_RJLS01000002.1"/>
</dbReference>
<dbReference type="InterPro" id="IPR035440">
    <property type="entry name" value="4HB_MCP_dom_sf"/>
</dbReference>
<keyword evidence="4" id="KW-0145">Chemotaxis</keyword>
<feature type="domain" description="HAMP" evidence="16">
    <location>
        <begin position="231"/>
        <end position="283"/>
    </location>
</feature>
<comment type="similarity">
    <text evidence="10">Belongs to the methyl-accepting chemotaxis (MCP) protein family.</text>
</comment>
<dbReference type="Pfam" id="PF00672">
    <property type="entry name" value="HAMP"/>
    <property type="match status" value="1"/>
</dbReference>
<keyword evidence="12" id="KW-0175">Coiled coil</keyword>
<dbReference type="PANTHER" id="PTHR43531">
    <property type="entry name" value="PROTEIN ICFG"/>
    <property type="match status" value="1"/>
</dbReference>
<feature type="transmembrane region" description="Helical" evidence="14">
    <location>
        <begin position="205"/>
        <end position="229"/>
    </location>
</feature>
<organism evidence="17 18">
    <name type="scientific">Dickeya undicola</name>
    <dbReference type="NCBI Taxonomy" id="1577887"/>
    <lineage>
        <taxon>Bacteria</taxon>
        <taxon>Pseudomonadati</taxon>
        <taxon>Pseudomonadota</taxon>
        <taxon>Gammaproteobacteria</taxon>
        <taxon>Enterobacterales</taxon>
        <taxon>Pectobacteriaceae</taxon>
        <taxon>Dickeya</taxon>
    </lineage>
</organism>
<evidence type="ECO:0000256" key="8">
    <source>
        <dbReference type="ARBA" id="ARBA00023136"/>
    </source>
</evidence>
<keyword evidence="6 14" id="KW-0812">Transmembrane</keyword>
<dbReference type="Gene3D" id="1.10.287.950">
    <property type="entry name" value="Methyl-accepting chemotaxis protein"/>
    <property type="match status" value="1"/>
</dbReference>
<keyword evidence="3" id="KW-0488">Methylation</keyword>
<dbReference type="CDD" id="cd06225">
    <property type="entry name" value="HAMP"/>
    <property type="match status" value="1"/>
</dbReference>
<dbReference type="Proteomes" id="UP000271870">
    <property type="component" value="Unassembled WGS sequence"/>
</dbReference>
<dbReference type="InterPro" id="IPR004090">
    <property type="entry name" value="Chemotax_Me-accpt_rcpt"/>
</dbReference>
<dbReference type="InterPro" id="IPR004091">
    <property type="entry name" value="Chemotax_Me-accpt_rcpt_Me-site"/>
</dbReference>
<feature type="region of interest" description="Disordered" evidence="13">
    <location>
        <begin position="541"/>
        <end position="575"/>
    </location>
</feature>
<evidence type="ECO:0000256" key="11">
    <source>
        <dbReference type="PROSITE-ProRule" id="PRU00284"/>
    </source>
</evidence>
<keyword evidence="2" id="KW-1003">Cell membrane</keyword>
<accession>A0ABX9WXB1</accession>
<evidence type="ECO:0000256" key="6">
    <source>
        <dbReference type="ARBA" id="ARBA00022692"/>
    </source>
</evidence>
<keyword evidence="18" id="KW-1185">Reference proteome</keyword>
<proteinExistence type="inferred from homology"/>
<dbReference type="InterPro" id="IPR051310">
    <property type="entry name" value="MCP_chemotaxis"/>
</dbReference>
<sequence>MDMKMMSKSEQQGKTGILGNLGLVPLFVIILGGIMLLFALAIGTASYFLVRANQSLDYVTQEIDVRLGLSNSSNHLRTARLLIIQAGAAVRVGDTEVFNNNLKQAEQRIASSKDAFKVYENRAVKTDTDLALEPDLNKAYNDYVEKGIMPMLKAAKDGYFEEILTHESEEVRVLDEAYNKPLLKAIAFRTERAKALNSNAQYQAMMGYTLMAVSFAIAIAMTLLTFLFLRGTLIKPMNRLVQRIQRIAQGDLTQPNETYGKNEIGILSQNIQQMQASLVHTVSTVRDSADSIYQGTTEISAGNSDLSSRTEQQAAAIEETAASMEQLTATVKQNSDNAHHASQLASNASGKAKQGGEIVENVVNTMNSISGSSRKISEITNVINSIAFQTNILALNAAVEAARAGEQGRGFAVVAGEVRSLAQRSAQAAKEIEGLISESVSLVHSGSELVDKAGQTMHEIVQAVSSVTDIMNEIASASDEQSRGITQVGQAISEMDSVTQQNAALVQQASAAASSLEEQAMVLTRAVSAFKLIGHHQDKGYTPAPLAPKPQLATSTAALSSSSSTKSGSDNWETF</sequence>
<comment type="subcellular location">
    <subcellularLocation>
        <location evidence="1">Cell inner membrane</location>
        <topology evidence="1">Multi-pass membrane protein</topology>
    </subcellularLocation>
</comment>
<evidence type="ECO:0000256" key="14">
    <source>
        <dbReference type="SAM" id="Phobius"/>
    </source>
</evidence>
<dbReference type="Gene3D" id="1.20.120.30">
    <property type="entry name" value="Aspartate receptor, ligand-binding domain"/>
    <property type="match status" value="1"/>
</dbReference>
<dbReference type="SMART" id="SM00304">
    <property type="entry name" value="HAMP"/>
    <property type="match status" value="1"/>
</dbReference>
<evidence type="ECO:0000256" key="2">
    <source>
        <dbReference type="ARBA" id="ARBA00022475"/>
    </source>
</evidence>
<evidence type="ECO:0000259" key="15">
    <source>
        <dbReference type="PROSITE" id="PS50111"/>
    </source>
</evidence>
<dbReference type="PANTHER" id="PTHR43531:SF5">
    <property type="entry name" value="METHYL-ACCEPTING CHEMOTAXIS PROTEIN III"/>
    <property type="match status" value="1"/>
</dbReference>
<keyword evidence="7 14" id="KW-1133">Transmembrane helix</keyword>
<protein>
    <submittedName>
        <fullName evidence="17">Methyl-accepting chemotaxis protein</fullName>
    </submittedName>
</protein>
<evidence type="ECO:0000313" key="18">
    <source>
        <dbReference type="Proteomes" id="UP000271870"/>
    </source>
</evidence>
<dbReference type="InterPro" id="IPR003660">
    <property type="entry name" value="HAMP_dom"/>
</dbReference>
<dbReference type="InterPro" id="IPR003122">
    <property type="entry name" value="Tar_rcpt_lig-bd"/>
</dbReference>
<feature type="domain" description="Methyl-accepting transducer" evidence="15">
    <location>
        <begin position="288"/>
        <end position="517"/>
    </location>
</feature>
<evidence type="ECO:0000256" key="10">
    <source>
        <dbReference type="ARBA" id="ARBA00029447"/>
    </source>
</evidence>
<evidence type="ECO:0000256" key="13">
    <source>
        <dbReference type="SAM" id="MobiDB-lite"/>
    </source>
</evidence>
<dbReference type="PROSITE" id="PS50885">
    <property type="entry name" value="HAMP"/>
    <property type="match status" value="1"/>
</dbReference>
<gene>
    <name evidence="17" type="ORF">EFS38_02905</name>
</gene>
<dbReference type="SMART" id="SM00283">
    <property type="entry name" value="MA"/>
    <property type="match status" value="1"/>
</dbReference>
<evidence type="ECO:0000256" key="5">
    <source>
        <dbReference type="ARBA" id="ARBA00022519"/>
    </source>
</evidence>
<dbReference type="PRINTS" id="PR00260">
    <property type="entry name" value="CHEMTRNSDUCR"/>
</dbReference>
<dbReference type="Pfam" id="PF00015">
    <property type="entry name" value="MCPsignal"/>
    <property type="match status" value="1"/>
</dbReference>
<dbReference type="SUPFAM" id="SSF47170">
    <property type="entry name" value="Aspartate receptor, ligand-binding domain"/>
    <property type="match status" value="1"/>
</dbReference>
<dbReference type="PROSITE" id="PS50111">
    <property type="entry name" value="CHEMOTAXIS_TRANSDUC_2"/>
    <property type="match status" value="1"/>
</dbReference>
<dbReference type="Pfam" id="PF02203">
    <property type="entry name" value="TarH"/>
    <property type="match status" value="1"/>
</dbReference>
<keyword evidence="5" id="KW-0997">Cell inner membrane</keyword>
<evidence type="ECO:0000256" key="1">
    <source>
        <dbReference type="ARBA" id="ARBA00004429"/>
    </source>
</evidence>
<dbReference type="CDD" id="cd11386">
    <property type="entry name" value="MCP_signal"/>
    <property type="match status" value="1"/>
</dbReference>
<feature type="transmembrane region" description="Helical" evidence="14">
    <location>
        <begin position="21"/>
        <end position="50"/>
    </location>
</feature>
<evidence type="ECO:0000256" key="9">
    <source>
        <dbReference type="ARBA" id="ARBA00023224"/>
    </source>
</evidence>
<name>A0ABX9WXB1_9GAMM</name>
<dbReference type="InterPro" id="IPR004089">
    <property type="entry name" value="MCPsignal_dom"/>
</dbReference>
<reference evidence="17 18" key="1">
    <citation type="submission" date="2018-11" db="EMBL/GenBank/DDBJ databases">
        <title>Characterization of surface water Dickeya isolates.</title>
        <authorList>
            <person name="Van Gijsegem F."/>
            <person name="Pedron J."/>
        </authorList>
    </citation>
    <scope>NUCLEOTIDE SEQUENCE [LARGE SCALE GENOMIC DNA]</scope>
    <source>
        <strain evidence="17 18">FVG10-MFV-A16</strain>
    </source>
</reference>
<feature type="compositionally biased region" description="Low complexity" evidence="13">
    <location>
        <begin position="553"/>
        <end position="569"/>
    </location>
</feature>
<dbReference type="PROSITE" id="PS00538">
    <property type="entry name" value="CHEMOTAXIS_TRANSDUC_1"/>
    <property type="match status" value="1"/>
</dbReference>
<evidence type="ECO:0000256" key="3">
    <source>
        <dbReference type="ARBA" id="ARBA00022481"/>
    </source>
</evidence>
<keyword evidence="8 14" id="KW-0472">Membrane</keyword>
<evidence type="ECO:0000313" key="17">
    <source>
        <dbReference type="EMBL" id="RNM26713.1"/>
    </source>
</evidence>
<dbReference type="SUPFAM" id="SSF58104">
    <property type="entry name" value="Methyl-accepting chemotaxis protein (MCP) signaling domain"/>
    <property type="match status" value="1"/>
</dbReference>